<protein>
    <submittedName>
        <fullName evidence="1">Uncharacterized protein</fullName>
    </submittedName>
</protein>
<gene>
    <name evidence="1" type="ORF">SAMN05216192_12252</name>
</gene>
<dbReference type="EMBL" id="FNDX01000022">
    <property type="protein sequence ID" value="SDJ70352.1"/>
    <property type="molecule type" value="Genomic_DNA"/>
</dbReference>
<organism evidence="1 2">
    <name type="scientific">Paenibacillus typhae</name>
    <dbReference type="NCBI Taxonomy" id="1174501"/>
    <lineage>
        <taxon>Bacteria</taxon>
        <taxon>Bacillati</taxon>
        <taxon>Bacillota</taxon>
        <taxon>Bacilli</taxon>
        <taxon>Bacillales</taxon>
        <taxon>Paenibacillaceae</taxon>
        <taxon>Paenibacillus</taxon>
    </lineage>
</organism>
<keyword evidence="2" id="KW-1185">Reference proteome</keyword>
<dbReference type="Proteomes" id="UP000199050">
    <property type="component" value="Unassembled WGS sequence"/>
</dbReference>
<reference evidence="2" key="1">
    <citation type="submission" date="2016-10" db="EMBL/GenBank/DDBJ databases">
        <authorList>
            <person name="Varghese N."/>
            <person name="Submissions S."/>
        </authorList>
    </citation>
    <scope>NUCLEOTIDE SEQUENCE [LARGE SCALE GENOMIC DNA]</scope>
    <source>
        <strain evidence="2">CGMCC 1.11012</strain>
    </source>
</reference>
<dbReference type="STRING" id="1174501.SAMN05216192_12252"/>
<dbReference type="AlphaFoldDB" id="A0A1G8VWC3"/>
<name>A0A1G8VWC3_9BACL</name>
<proteinExistence type="predicted"/>
<sequence>MRKGSGTAALNRNFFGAAPFLSFQSRISRVIRSIVQKRKLQLD</sequence>
<accession>A0A1G8VWC3</accession>
<evidence type="ECO:0000313" key="2">
    <source>
        <dbReference type="Proteomes" id="UP000199050"/>
    </source>
</evidence>
<evidence type="ECO:0000313" key="1">
    <source>
        <dbReference type="EMBL" id="SDJ70352.1"/>
    </source>
</evidence>